<evidence type="ECO:0000313" key="2">
    <source>
        <dbReference type="EMBL" id="AAI70027.1"/>
    </source>
</evidence>
<proteinExistence type="evidence at transcript level"/>
<reference evidence="4" key="2">
    <citation type="journal article" date="1994" name="Anal. Biochem.">
        <title>Purification of antimicrobial peptides from an extract of the skin of Xenopus laevis using heparin-affinity HPLC: characterization by ion-spray mass spectrometry.</title>
        <authorList>
            <person name="James S."/>
            <person name="Gibbs B.F."/>
            <person name="Toney K."/>
            <person name="Bennett H.P."/>
        </authorList>
    </citation>
    <scope>NUCLEOTIDE SEQUENCE</scope>
</reference>
<accession>B7ZR37</accession>
<dbReference type="SMR" id="B7ZR37"/>
<dbReference type="OrthoDB" id="5945173at2759"/>
<dbReference type="CTD" id="378596"/>
<name>B7ZR37_XENLA</name>
<organism evidence="2">
    <name type="scientific">Xenopus laevis</name>
    <name type="common">African clawed frog</name>
    <dbReference type="NCBI Taxonomy" id="8355"/>
    <lineage>
        <taxon>Eukaryota</taxon>
        <taxon>Metazoa</taxon>
        <taxon>Chordata</taxon>
        <taxon>Craniata</taxon>
        <taxon>Vertebrata</taxon>
        <taxon>Euteleostomi</taxon>
        <taxon>Amphibia</taxon>
        <taxon>Batrachia</taxon>
        <taxon>Anura</taxon>
        <taxon>Pipoidea</taxon>
        <taxon>Pipidae</taxon>
        <taxon>Xenopodinae</taxon>
        <taxon>Xenopus</taxon>
        <taxon>Xenopus</taxon>
    </lineage>
</organism>
<dbReference type="Proteomes" id="UP000186698">
    <property type="component" value="Chromosome 9_10L"/>
</dbReference>
<keyword evidence="3" id="KW-1185">Reference proteome</keyword>
<dbReference type="RefSeq" id="NP_001079296.1">
    <property type="nucleotide sequence ID" value="NM_001085827.2"/>
</dbReference>
<reference evidence="4" key="1">
    <citation type="journal article" date="1993" name="J. Biol. Chem.">
        <title>Xenoxins, a family of peptides from dorsal gland secretion of Xenopus laevis related to snake venom cytotoxins and neurotoxins.</title>
        <authorList>
            <person name="Kolbe H.V."/>
            <person name="Huber A."/>
            <person name="Cordier P."/>
            <person name="Rasmussen U.B."/>
            <person name="Bouchon B."/>
            <person name="Jaquinod M."/>
            <person name="Vlasak R."/>
            <person name="Delot E.C."/>
            <person name="Kreil G."/>
        </authorList>
    </citation>
    <scope>NUCLEOTIDE SEQUENCE</scope>
</reference>
<dbReference type="Xenbase" id="XB-GENE-6252635">
    <property type="gene designation" value="xenoxin1.L"/>
</dbReference>
<dbReference type="EMBL" id="BC170027">
    <property type="protein sequence ID" value="AAI70027.1"/>
    <property type="molecule type" value="mRNA"/>
</dbReference>
<reference evidence="4 5" key="5">
    <citation type="submission" date="2025-04" db="UniProtKB">
        <authorList>
            <consortium name="RefSeq"/>
        </authorList>
    </citation>
    <scope>IDENTIFICATION</scope>
    <source>
        <strain evidence="5">J_2021</strain>
        <tissue evidence="5">Erythrocytes</tissue>
    </source>
</reference>
<dbReference type="GeneID" id="378596"/>
<dbReference type="Bgee" id="378596">
    <property type="expression patterns" value="Expressed in zone of skin and 8 other cell types or tissues"/>
</dbReference>
<evidence type="ECO:0000313" key="5">
    <source>
        <dbReference type="RefSeq" id="XP_041431398.1"/>
    </source>
</evidence>
<feature type="signal peptide" evidence="1">
    <location>
        <begin position="1"/>
        <end position="18"/>
    </location>
</feature>
<dbReference type="KEGG" id="xla:378596"/>
<dbReference type="EMBL" id="BC170031">
    <property type="protein sequence ID" value="AAI70031.1"/>
    <property type="molecule type" value="mRNA"/>
</dbReference>
<evidence type="ECO:0000313" key="3">
    <source>
        <dbReference type="Proteomes" id="UP000186698"/>
    </source>
</evidence>
<feature type="chain" id="PRO_5044350357" evidence="1 4">
    <location>
        <begin position="19"/>
        <end position="84"/>
    </location>
</feature>
<dbReference type="InterPro" id="IPR045860">
    <property type="entry name" value="Snake_toxin-like_sf"/>
</dbReference>
<dbReference type="RefSeq" id="XP_041431398.1">
    <property type="nucleotide sequence ID" value="XM_041575464.1"/>
</dbReference>
<evidence type="ECO:0000313" key="6">
    <source>
        <dbReference type="Xenbase" id="XB-GENE-6252635"/>
    </source>
</evidence>
<dbReference type="SUPFAM" id="SSF57302">
    <property type="entry name" value="Snake toxin-like"/>
    <property type="match status" value="1"/>
</dbReference>
<protein>
    <submittedName>
        <fullName evidence="2">Pre-xenoxin-1</fullName>
    </submittedName>
    <submittedName>
        <fullName evidence="5">Xenoxin-1 isoform X1</fullName>
    </submittedName>
    <submittedName>
        <fullName evidence="4">Xenoxin-1 precursor</fullName>
    </submittedName>
</protein>
<keyword evidence="1 4" id="KW-0732">Signal</keyword>
<sequence length="84" mass="9263">MRYAIVFFLVCVITLGEALKCVNLQANGIKMTQECAKEDTKCLTLRSLKKTLKFCASGRTCTTMKIMSLPGEQITCCEGNMCNA</sequence>
<reference evidence="2" key="4">
    <citation type="submission" date="2008-11" db="EMBL/GenBank/DDBJ databases">
        <authorList>
            <consortium name="NIH - Xenopus Gene Collection (XGC) project"/>
        </authorList>
    </citation>
    <scope>NUCLEOTIDE SEQUENCE [LARGE SCALE MRNA]</scope>
    <source>
        <tissue evidence="2">Oocytes</tissue>
    </source>
</reference>
<evidence type="ECO:0000256" key="1">
    <source>
        <dbReference type="SAM" id="SignalP"/>
    </source>
</evidence>
<dbReference type="Gene3D" id="2.10.60.10">
    <property type="entry name" value="CD59"/>
    <property type="match status" value="1"/>
</dbReference>
<reference evidence="4" key="3">
    <citation type="journal article" date="2002" name="Dev. Dyn.">
        <title>Genetic and genomic tools for Xenopus research: The NIH Xenopus initiative.</title>
        <authorList>
            <person name="Klein S.L."/>
            <person name="Strausberg R.L."/>
            <person name="Wagner L."/>
            <person name="Pontius J."/>
            <person name="Clifton S.W."/>
            <person name="Richardson P."/>
        </authorList>
    </citation>
    <scope>NUCLEOTIDE SEQUENCE</scope>
</reference>
<dbReference type="AGR" id="Xenbase:XB-GENE-6252635"/>
<evidence type="ECO:0000313" key="4">
    <source>
        <dbReference type="RefSeq" id="NP_001079296.1"/>
    </source>
</evidence>
<gene>
    <name evidence="4 5 6" type="primary">xenoxin1.L</name>
    <name evidence="2 4 5" type="synonym">enoxin1-a</name>
    <name evidence="4 5" type="synonym">xenoxin-1a</name>
    <name evidence="4 5" type="synonym">xenoxin1</name>
</gene>
<dbReference type="AlphaFoldDB" id="B7ZR37"/>